<dbReference type="InterPro" id="IPR000477">
    <property type="entry name" value="RT_dom"/>
</dbReference>
<keyword evidence="3" id="KW-1185">Reference proteome</keyword>
<dbReference type="PANTHER" id="PTHR47027:SF28">
    <property type="entry name" value="ENDONUCLEASE-REVERSE TRANSCRIPTASE"/>
    <property type="match status" value="1"/>
</dbReference>
<sequence>MKCGKATGPDDIPADLWKVKNWPAAVDWLYQLFNRIVEDGQTPADWQQSITLSVNQCGFVKQCGTIDAIHAARLLFERHREKAKQLHTAFLDLEKAFDRVPHSLIWYSLRKRSVPEELVRWVQLLYQCPESRVRSAAGLSQPFPITVGVHQGSALSPLLFVIVMDVITLDLQKPVPWMLLYADDVFLASDDREELQRQVQAWKDRLAHFGLRLNVQKTEYLTLDQTATTTIAVDGISLPKATAFKYLGSTITADGSIDADAKNRVNCAWLKWRASTGVLCDKRMPERLKSKMCRTVVRPAALYGSECWSVTAAIERRLAVMETRMLRWTAGLTQLNRVQNEDVRRRFKVTPITAKLRERRLVWYGHTLQADDATVAKIGLNFAVPGRRPKGRPKQRWLDTLHGDLRAAGLHPDQAQDRNKWRQKSIQADP</sequence>
<dbReference type="WBParaSite" id="PSAMB.scaffold2807size33046.g19211.t1">
    <property type="protein sequence ID" value="PSAMB.scaffold2807size33046.g19211.t1"/>
    <property type="gene ID" value="PSAMB.scaffold2807size33046.g19211"/>
</dbReference>
<dbReference type="AlphaFoldDB" id="A0A914W165"/>
<name>A0A914W165_9BILA</name>
<feature type="region of interest" description="Disordered" evidence="1">
    <location>
        <begin position="408"/>
        <end position="430"/>
    </location>
</feature>
<feature type="domain" description="Reverse transcriptase" evidence="2">
    <location>
        <begin position="1"/>
        <end position="251"/>
    </location>
</feature>
<evidence type="ECO:0000313" key="4">
    <source>
        <dbReference type="WBParaSite" id="PSAMB.scaffold2807size33046.g19211.t1"/>
    </source>
</evidence>
<dbReference type="SUPFAM" id="SSF56672">
    <property type="entry name" value="DNA/RNA polymerases"/>
    <property type="match status" value="1"/>
</dbReference>
<protein>
    <submittedName>
        <fullName evidence="4">Reverse transcriptase domain-containing protein</fullName>
    </submittedName>
</protein>
<proteinExistence type="predicted"/>
<organism evidence="3 4">
    <name type="scientific">Plectus sambesii</name>
    <dbReference type="NCBI Taxonomy" id="2011161"/>
    <lineage>
        <taxon>Eukaryota</taxon>
        <taxon>Metazoa</taxon>
        <taxon>Ecdysozoa</taxon>
        <taxon>Nematoda</taxon>
        <taxon>Chromadorea</taxon>
        <taxon>Plectida</taxon>
        <taxon>Plectina</taxon>
        <taxon>Plectoidea</taxon>
        <taxon>Plectidae</taxon>
        <taxon>Plectus</taxon>
    </lineage>
</organism>
<dbReference type="PANTHER" id="PTHR47027">
    <property type="entry name" value="REVERSE TRANSCRIPTASE DOMAIN-CONTAINING PROTEIN"/>
    <property type="match status" value="1"/>
</dbReference>
<dbReference type="InterPro" id="IPR043502">
    <property type="entry name" value="DNA/RNA_pol_sf"/>
</dbReference>
<evidence type="ECO:0000259" key="2">
    <source>
        <dbReference type="PROSITE" id="PS50878"/>
    </source>
</evidence>
<dbReference type="Pfam" id="PF00078">
    <property type="entry name" value="RVT_1"/>
    <property type="match status" value="1"/>
</dbReference>
<dbReference type="PROSITE" id="PS50878">
    <property type="entry name" value="RT_POL"/>
    <property type="match status" value="1"/>
</dbReference>
<dbReference type="Gene3D" id="3.30.70.270">
    <property type="match status" value="1"/>
</dbReference>
<evidence type="ECO:0000256" key="1">
    <source>
        <dbReference type="SAM" id="MobiDB-lite"/>
    </source>
</evidence>
<dbReference type="InterPro" id="IPR043128">
    <property type="entry name" value="Rev_trsase/Diguanyl_cyclase"/>
</dbReference>
<reference evidence="4" key="1">
    <citation type="submission" date="2022-11" db="UniProtKB">
        <authorList>
            <consortium name="WormBaseParasite"/>
        </authorList>
    </citation>
    <scope>IDENTIFICATION</scope>
</reference>
<accession>A0A914W165</accession>
<evidence type="ECO:0000313" key="3">
    <source>
        <dbReference type="Proteomes" id="UP000887566"/>
    </source>
</evidence>
<dbReference type="CDD" id="cd01650">
    <property type="entry name" value="RT_nLTR_like"/>
    <property type="match status" value="1"/>
</dbReference>
<dbReference type="Proteomes" id="UP000887566">
    <property type="component" value="Unplaced"/>
</dbReference>